<accession>W7X6Q4</accession>
<dbReference type="EMBL" id="GG662603">
    <property type="protein sequence ID" value="EWS73057.1"/>
    <property type="molecule type" value="Genomic_DNA"/>
</dbReference>
<dbReference type="AlphaFoldDB" id="W7X6Q4"/>
<dbReference type="GeneID" id="24437574"/>
<gene>
    <name evidence="1" type="ORF">TTHERM_000151977</name>
</gene>
<dbReference type="KEGG" id="tet:TTHERM_000151977"/>
<proteinExistence type="predicted"/>
<evidence type="ECO:0000313" key="2">
    <source>
        <dbReference type="Proteomes" id="UP000009168"/>
    </source>
</evidence>
<keyword evidence="2" id="KW-1185">Reference proteome</keyword>
<sequence length="155" mass="18479">MLQLSISIILLVNQIKSLSYSCFRLQNAFKLSFITSILLDFGSLLIMESYSLDYGWAQYEKTSSLDNSYRISSLKDCGREKQIILLEEIKESTTFFKFSQFFSYSQILDFTIDYTYQFISSYQNELEFINSCQRYSFSAELLYYEVIYEQFTKYY</sequence>
<protein>
    <submittedName>
        <fullName evidence="1">Uncharacterized protein</fullName>
    </submittedName>
</protein>
<dbReference type="RefSeq" id="XP_012654454.1">
    <property type="nucleotide sequence ID" value="XM_012799000.1"/>
</dbReference>
<evidence type="ECO:0000313" key="1">
    <source>
        <dbReference type="EMBL" id="EWS73057.1"/>
    </source>
</evidence>
<dbReference type="Proteomes" id="UP000009168">
    <property type="component" value="Unassembled WGS sequence"/>
</dbReference>
<dbReference type="InParanoid" id="W7X6Q4"/>
<name>W7X6Q4_TETTS</name>
<reference evidence="2" key="1">
    <citation type="journal article" date="2006" name="PLoS Biol.">
        <title>Macronuclear genome sequence of the ciliate Tetrahymena thermophila, a model eukaryote.</title>
        <authorList>
            <person name="Eisen J.A."/>
            <person name="Coyne R.S."/>
            <person name="Wu M."/>
            <person name="Wu D."/>
            <person name="Thiagarajan M."/>
            <person name="Wortman J.R."/>
            <person name="Badger J.H."/>
            <person name="Ren Q."/>
            <person name="Amedeo P."/>
            <person name="Jones K.M."/>
            <person name="Tallon L.J."/>
            <person name="Delcher A.L."/>
            <person name="Salzberg S.L."/>
            <person name="Silva J.C."/>
            <person name="Haas B.J."/>
            <person name="Majoros W.H."/>
            <person name="Farzad M."/>
            <person name="Carlton J.M."/>
            <person name="Smith R.K. Jr."/>
            <person name="Garg J."/>
            <person name="Pearlman R.E."/>
            <person name="Karrer K.M."/>
            <person name="Sun L."/>
            <person name="Manning G."/>
            <person name="Elde N.C."/>
            <person name="Turkewitz A.P."/>
            <person name="Asai D.J."/>
            <person name="Wilkes D.E."/>
            <person name="Wang Y."/>
            <person name="Cai H."/>
            <person name="Collins K."/>
            <person name="Stewart B.A."/>
            <person name="Lee S.R."/>
            <person name="Wilamowska K."/>
            <person name="Weinberg Z."/>
            <person name="Ruzzo W.L."/>
            <person name="Wloga D."/>
            <person name="Gaertig J."/>
            <person name="Frankel J."/>
            <person name="Tsao C.-C."/>
            <person name="Gorovsky M.A."/>
            <person name="Keeling P.J."/>
            <person name="Waller R.F."/>
            <person name="Patron N.J."/>
            <person name="Cherry J.M."/>
            <person name="Stover N.A."/>
            <person name="Krieger C.J."/>
            <person name="del Toro C."/>
            <person name="Ryder H.F."/>
            <person name="Williamson S.C."/>
            <person name="Barbeau R.A."/>
            <person name="Hamilton E.P."/>
            <person name="Orias E."/>
        </authorList>
    </citation>
    <scope>NUCLEOTIDE SEQUENCE [LARGE SCALE GENOMIC DNA]</scope>
    <source>
        <strain evidence="2">SB210</strain>
    </source>
</reference>
<organism evidence="1 2">
    <name type="scientific">Tetrahymena thermophila (strain SB210)</name>
    <dbReference type="NCBI Taxonomy" id="312017"/>
    <lineage>
        <taxon>Eukaryota</taxon>
        <taxon>Sar</taxon>
        <taxon>Alveolata</taxon>
        <taxon>Ciliophora</taxon>
        <taxon>Intramacronucleata</taxon>
        <taxon>Oligohymenophorea</taxon>
        <taxon>Hymenostomatida</taxon>
        <taxon>Tetrahymenina</taxon>
        <taxon>Tetrahymenidae</taxon>
        <taxon>Tetrahymena</taxon>
    </lineage>
</organism>